<dbReference type="EMBL" id="MCFJ01000005">
    <property type="protein sequence ID" value="ORY66384.1"/>
    <property type="molecule type" value="Genomic_DNA"/>
</dbReference>
<sequence length="652" mass="69729">MLSSQCSNPDSSSLSLESSFQLDPSFSSQRMDSEKHPKGKRKRTTTQDKSILEAAYHSNPKPDKAARLDIVKRVSLNEKEVQIWFQNRRQNDRRKSRPLSLQEIAALRYGGGMHVLSSDPANYGNANASGSSEDGETRPEDASAAGMDQRALTPEAAGSQHSTQLSPEASQPARVFGDAAGAEAEAEVSKQEKQERRDSAISCTPPSSQRGDGDGGSQLLSHSLSSSIGYLSNRWNVGTSFSTPATLSRPGDESLRLESFPSSANSTANNSPASILLPPSTSSSVRITFSLEGKAELLSSRSSPPRPVPTQLPVEIATLPPVRNHRTLQRSRSALPGITLPPISTLTASLPPQLTRGRSRNVHAWESVCEPDTMDELTAQAENESSGSAIAAISLLRSSSQTSTLSGMIHNHSPPSNHVLQSNPGKRNAPPTRRDSGKKPRLSRSSSSSIARIQARPSPEHGALQDPLPVAADVEVVDNKEDVGPAAKKSNNVGLALVLSPSGGDSDKENWSPDEEGNPTTNNHHHNNNNRRRRPLPPGASAKTKTQTSQKPVGNPRRVGRALGEKAVVKRTVLGSRSNTAPMPRMRGGRAVDSSVSIFEDGNSGKGDAPGRKGRKGVNEVERFMHGEVSPSKKPDMDCVAGLLSLSQGNWR</sequence>
<keyword evidence="10" id="KW-1185">Reference proteome</keyword>
<evidence type="ECO:0000256" key="5">
    <source>
        <dbReference type="PROSITE-ProRule" id="PRU00108"/>
    </source>
</evidence>
<dbReference type="AlphaFoldDB" id="A0A1Y2E4U7"/>
<feature type="region of interest" description="Disordered" evidence="7">
    <location>
        <begin position="1"/>
        <end position="66"/>
    </location>
</feature>
<feature type="region of interest" description="Disordered" evidence="7">
    <location>
        <begin position="242"/>
        <end position="277"/>
    </location>
</feature>
<dbReference type="GeneID" id="63778195"/>
<dbReference type="PANTHER" id="PTHR24323:SF7">
    <property type="entry name" value="HOMEOBOX DOMAIN-CONTAINING PROTEIN"/>
    <property type="match status" value="1"/>
</dbReference>
<dbReference type="SUPFAM" id="SSF46689">
    <property type="entry name" value="Homeodomain-like"/>
    <property type="match status" value="1"/>
</dbReference>
<feature type="compositionally biased region" description="Low complexity" evidence="7">
    <location>
        <begin position="1"/>
        <end position="19"/>
    </location>
</feature>
<feature type="region of interest" description="Disordered" evidence="7">
    <location>
        <begin position="494"/>
        <end position="563"/>
    </location>
</feature>
<dbReference type="GO" id="GO:0000981">
    <property type="term" value="F:DNA-binding transcription factor activity, RNA polymerase II-specific"/>
    <property type="evidence" value="ECO:0007669"/>
    <property type="project" value="InterPro"/>
</dbReference>
<dbReference type="Proteomes" id="UP000193689">
    <property type="component" value="Unassembled WGS sequence"/>
</dbReference>
<dbReference type="PROSITE" id="PS50071">
    <property type="entry name" value="HOMEOBOX_2"/>
    <property type="match status" value="1"/>
</dbReference>
<feature type="domain" description="Homeobox" evidence="8">
    <location>
        <begin position="35"/>
        <end position="95"/>
    </location>
</feature>
<evidence type="ECO:0000259" key="8">
    <source>
        <dbReference type="PROSITE" id="PS50071"/>
    </source>
</evidence>
<keyword evidence="2 5" id="KW-0238">DNA-binding</keyword>
<feature type="region of interest" description="Disordered" evidence="7">
    <location>
        <begin position="403"/>
        <end position="466"/>
    </location>
</feature>
<name>A0A1Y2E4U7_9PEZI</name>
<feature type="compositionally biased region" description="Polar residues" evidence="7">
    <location>
        <begin position="159"/>
        <end position="169"/>
    </location>
</feature>
<keyword evidence="4 5" id="KW-0539">Nucleus</keyword>
<dbReference type="PANTHER" id="PTHR24323">
    <property type="entry name" value="CEH-10 HOMEODOMAIN-CONTAINING HOMOLOG"/>
    <property type="match status" value="1"/>
</dbReference>
<keyword evidence="3 5" id="KW-0371">Homeobox</keyword>
<dbReference type="GO" id="GO:0000976">
    <property type="term" value="F:transcription cis-regulatory region binding"/>
    <property type="evidence" value="ECO:0007669"/>
    <property type="project" value="TreeGrafter"/>
</dbReference>
<dbReference type="InterPro" id="IPR051775">
    <property type="entry name" value="Homeobox_domain"/>
</dbReference>
<evidence type="ECO:0000313" key="10">
    <source>
        <dbReference type="Proteomes" id="UP000193689"/>
    </source>
</evidence>
<feature type="compositionally biased region" description="Polar residues" evidence="7">
    <location>
        <begin position="413"/>
        <end position="425"/>
    </location>
</feature>
<evidence type="ECO:0000313" key="9">
    <source>
        <dbReference type="EMBL" id="ORY66384.1"/>
    </source>
</evidence>
<dbReference type="Gene3D" id="1.10.10.60">
    <property type="entry name" value="Homeodomain-like"/>
    <property type="match status" value="1"/>
</dbReference>
<dbReference type="STRING" id="1141098.A0A1Y2E4U7"/>
<dbReference type="InParanoid" id="A0A1Y2E4U7"/>
<feature type="compositionally biased region" description="Low complexity" evidence="7">
    <location>
        <begin position="259"/>
        <end position="274"/>
    </location>
</feature>
<accession>A0A1Y2E4U7</accession>
<dbReference type="SMART" id="SM00389">
    <property type="entry name" value="HOX"/>
    <property type="match status" value="1"/>
</dbReference>
<evidence type="ECO:0000256" key="1">
    <source>
        <dbReference type="ARBA" id="ARBA00004123"/>
    </source>
</evidence>
<dbReference type="InterPro" id="IPR009057">
    <property type="entry name" value="Homeodomain-like_sf"/>
</dbReference>
<evidence type="ECO:0000256" key="7">
    <source>
        <dbReference type="SAM" id="MobiDB-lite"/>
    </source>
</evidence>
<gene>
    <name evidence="9" type="ORF">BCR38DRAFT_456948</name>
</gene>
<evidence type="ECO:0000256" key="4">
    <source>
        <dbReference type="ARBA" id="ARBA00023242"/>
    </source>
</evidence>
<dbReference type="PROSITE" id="PS00027">
    <property type="entry name" value="HOMEOBOX_1"/>
    <property type="match status" value="1"/>
</dbReference>
<evidence type="ECO:0000256" key="3">
    <source>
        <dbReference type="ARBA" id="ARBA00023155"/>
    </source>
</evidence>
<feature type="region of interest" description="Disordered" evidence="7">
    <location>
        <begin position="120"/>
        <end position="220"/>
    </location>
</feature>
<dbReference type="InterPro" id="IPR017970">
    <property type="entry name" value="Homeobox_CS"/>
</dbReference>
<dbReference type="RefSeq" id="XP_040717348.1">
    <property type="nucleotide sequence ID" value="XM_040861983.1"/>
</dbReference>
<proteinExistence type="predicted"/>
<comment type="subcellular location">
    <subcellularLocation>
        <location evidence="1 5 6">Nucleus</location>
    </subcellularLocation>
</comment>
<evidence type="ECO:0000256" key="6">
    <source>
        <dbReference type="RuleBase" id="RU000682"/>
    </source>
</evidence>
<feature type="compositionally biased region" description="Basic and acidic residues" evidence="7">
    <location>
        <begin position="187"/>
        <end position="199"/>
    </location>
</feature>
<feature type="compositionally biased region" description="Basic residues" evidence="7">
    <location>
        <begin position="523"/>
        <end position="535"/>
    </location>
</feature>
<dbReference type="CDD" id="cd00086">
    <property type="entry name" value="homeodomain"/>
    <property type="match status" value="1"/>
</dbReference>
<feature type="region of interest" description="Disordered" evidence="7">
    <location>
        <begin position="597"/>
        <end position="617"/>
    </location>
</feature>
<dbReference type="Pfam" id="PF00046">
    <property type="entry name" value="Homeodomain"/>
    <property type="match status" value="1"/>
</dbReference>
<feature type="DNA-binding region" description="Homeobox" evidence="5">
    <location>
        <begin position="37"/>
        <end position="96"/>
    </location>
</feature>
<feature type="compositionally biased region" description="Low complexity" evidence="7">
    <location>
        <begin position="443"/>
        <end position="457"/>
    </location>
</feature>
<feature type="compositionally biased region" description="Polar residues" evidence="7">
    <location>
        <begin position="20"/>
        <end position="30"/>
    </location>
</feature>
<dbReference type="InterPro" id="IPR001356">
    <property type="entry name" value="HD"/>
</dbReference>
<feature type="compositionally biased region" description="Polar residues" evidence="7">
    <location>
        <begin position="543"/>
        <end position="552"/>
    </location>
</feature>
<reference evidence="9 10" key="1">
    <citation type="submission" date="2016-07" db="EMBL/GenBank/DDBJ databases">
        <title>Pervasive Adenine N6-methylation of Active Genes in Fungi.</title>
        <authorList>
            <consortium name="DOE Joint Genome Institute"/>
            <person name="Mondo S.J."/>
            <person name="Dannebaum R.O."/>
            <person name="Kuo R.C."/>
            <person name="Labutti K."/>
            <person name="Haridas S."/>
            <person name="Kuo A."/>
            <person name="Salamov A."/>
            <person name="Ahrendt S.R."/>
            <person name="Lipzen A."/>
            <person name="Sullivan W."/>
            <person name="Andreopoulos W.B."/>
            <person name="Clum A."/>
            <person name="Lindquist E."/>
            <person name="Daum C."/>
            <person name="Ramamoorthy G.K."/>
            <person name="Gryganskyi A."/>
            <person name="Culley D."/>
            <person name="Magnuson J.K."/>
            <person name="James T.Y."/>
            <person name="O'Malley M.A."/>
            <person name="Stajich J.E."/>
            <person name="Spatafora J.W."/>
            <person name="Visel A."/>
            <person name="Grigoriev I.V."/>
        </authorList>
    </citation>
    <scope>NUCLEOTIDE SEQUENCE [LARGE SCALE GENOMIC DNA]</scope>
    <source>
        <strain evidence="9 10">CBS 129021</strain>
    </source>
</reference>
<organism evidence="9 10">
    <name type="scientific">Pseudomassariella vexata</name>
    <dbReference type="NCBI Taxonomy" id="1141098"/>
    <lineage>
        <taxon>Eukaryota</taxon>
        <taxon>Fungi</taxon>
        <taxon>Dikarya</taxon>
        <taxon>Ascomycota</taxon>
        <taxon>Pezizomycotina</taxon>
        <taxon>Sordariomycetes</taxon>
        <taxon>Xylariomycetidae</taxon>
        <taxon>Amphisphaeriales</taxon>
        <taxon>Pseudomassariaceae</taxon>
        <taxon>Pseudomassariella</taxon>
    </lineage>
</organism>
<comment type="caution">
    <text evidence="9">The sequence shown here is derived from an EMBL/GenBank/DDBJ whole genome shotgun (WGS) entry which is preliminary data.</text>
</comment>
<dbReference type="OrthoDB" id="6159439at2759"/>
<evidence type="ECO:0000256" key="2">
    <source>
        <dbReference type="ARBA" id="ARBA00023125"/>
    </source>
</evidence>
<protein>
    <recommendedName>
        <fullName evidence="8">Homeobox domain-containing protein</fullName>
    </recommendedName>
</protein>
<dbReference type="GO" id="GO:0005634">
    <property type="term" value="C:nucleus"/>
    <property type="evidence" value="ECO:0007669"/>
    <property type="project" value="UniProtKB-SubCell"/>
</dbReference>